<evidence type="ECO:0000313" key="2">
    <source>
        <dbReference type="EMBL" id="KAA6393125.1"/>
    </source>
</evidence>
<sequence>MHEKGLIHRDIKESNIFLHTPLGSNRVYIKIADFGLVKVQKKALSSTMISFAGTLQYQPPEFLLADESADEILGDAKIDVWAAGIILYRLASKCYPFKVTTLQAINTFMVNQVLDRPESIKDELLWDLIKHMIAFDRKERMSSETALRHPFFTNEKVIQQSTSPVAQQLAQQAKVLRQNGDQSITTYDTVATYTLPFTEFRYPNDEQLVLITLFAVVYATKPTEPAVLKTKLPKTEQEANITVAEDNQIGKQSNGAQELHISDLFPRQQQQLRKSAVIIKDVPLGSAVQYETAGCSISFKFAWKLKPVQSITEKFELELLKSCCKPAKLVELSVGYTQPIDQSELFTDYGQLTEADVIITTIIITITTITKINQRTTRETAPIQHARTAESEIHPVV</sequence>
<protein>
    <recommendedName>
        <fullName evidence="1">Protein kinase domain-containing protein</fullName>
    </recommendedName>
</protein>
<accession>A0A5J4WFD2</accession>
<dbReference type="GO" id="GO:0004674">
    <property type="term" value="F:protein serine/threonine kinase activity"/>
    <property type="evidence" value="ECO:0007669"/>
    <property type="project" value="TreeGrafter"/>
</dbReference>
<evidence type="ECO:0000259" key="1">
    <source>
        <dbReference type="PROSITE" id="PS50011"/>
    </source>
</evidence>
<dbReference type="GO" id="GO:0005634">
    <property type="term" value="C:nucleus"/>
    <property type="evidence" value="ECO:0007669"/>
    <property type="project" value="TreeGrafter"/>
</dbReference>
<evidence type="ECO:0000313" key="3">
    <source>
        <dbReference type="Proteomes" id="UP000324800"/>
    </source>
</evidence>
<dbReference type="InterPro" id="IPR011009">
    <property type="entry name" value="Kinase-like_dom_sf"/>
</dbReference>
<gene>
    <name evidence="2" type="ORF">EZS28_011345</name>
</gene>
<dbReference type="Gene3D" id="1.10.510.10">
    <property type="entry name" value="Transferase(Phosphotransferase) domain 1"/>
    <property type="match status" value="1"/>
</dbReference>
<dbReference type="InterPro" id="IPR000719">
    <property type="entry name" value="Prot_kinase_dom"/>
</dbReference>
<dbReference type="SUPFAM" id="SSF56112">
    <property type="entry name" value="Protein kinase-like (PK-like)"/>
    <property type="match status" value="1"/>
</dbReference>
<name>A0A5J4WFD2_9EUKA</name>
<dbReference type="EMBL" id="SNRW01002332">
    <property type="protein sequence ID" value="KAA6393125.1"/>
    <property type="molecule type" value="Genomic_DNA"/>
</dbReference>
<dbReference type="PROSITE" id="PS00108">
    <property type="entry name" value="PROTEIN_KINASE_ST"/>
    <property type="match status" value="1"/>
</dbReference>
<organism evidence="2 3">
    <name type="scientific">Streblomastix strix</name>
    <dbReference type="NCBI Taxonomy" id="222440"/>
    <lineage>
        <taxon>Eukaryota</taxon>
        <taxon>Metamonada</taxon>
        <taxon>Preaxostyla</taxon>
        <taxon>Oxymonadida</taxon>
        <taxon>Streblomastigidae</taxon>
        <taxon>Streblomastix</taxon>
    </lineage>
</organism>
<feature type="domain" description="Protein kinase" evidence="1">
    <location>
        <begin position="1"/>
        <end position="152"/>
    </location>
</feature>
<dbReference type="Pfam" id="PF00069">
    <property type="entry name" value="Pkinase"/>
    <property type="match status" value="1"/>
</dbReference>
<dbReference type="GO" id="GO:0005524">
    <property type="term" value="F:ATP binding"/>
    <property type="evidence" value="ECO:0007669"/>
    <property type="project" value="InterPro"/>
</dbReference>
<proteinExistence type="predicted"/>
<dbReference type="PROSITE" id="PS50011">
    <property type="entry name" value="PROTEIN_KINASE_DOM"/>
    <property type="match status" value="1"/>
</dbReference>
<comment type="caution">
    <text evidence="2">The sequence shown here is derived from an EMBL/GenBank/DDBJ whole genome shotgun (WGS) entry which is preliminary data.</text>
</comment>
<reference evidence="2 3" key="1">
    <citation type="submission" date="2019-03" db="EMBL/GenBank/DDBJ databases">
        <title>Single cell metagenomics reveals metabolic interactions within the superorganism composed of flagellate Streblomastix strix and complex community of Bacteroidetes bacteria on its surface.</title>
        <authorList>
            <person name="Treitli S.C."/>
            <person name="Kolisko M."/>
            <person name="Husnik F."/>
            <person name="Keeling P."/>
            <person name="Hampl V."/>
        </authorList>
    </citation>
    <scope>NUCLEOTIDE SEQUENCE [LARGE SCALE GENOMIC DNA]</scope>
    <source>
        <strain evidence="2">ST1C</strain>
    </source>
</reference>
<dbReference type="Proteomes" id="UP000324800">
    <property type="component" value="Unassembled WGS sequence"/>
</dbReference>
<dbReference type="GO" id="GO:0044773">
    <property type="term" value="P:mitotic DNA damage checkpoint signaling"/>
    <property type="evidence" value="ECO:0007669"/>
    <property type="project" value="TreeGrafter"/>
</dbReference>
<dbReference type="SMART" id="SM00220">
    <property type="entry name" value="S_TKc"/>
    <property type="match status" value="1"/>
</dbReference>
<dbReference type="PANTHER" id="PTHR44167:SF24">
    <property type="entry name" value="SERINE_THREONINE-PROTEIN KINASE CHK2"/>
    <property type="match status" value="1"/>
</dbReference>
<dbReference type="AlphaFoldDB" id="A0A5J4WFD2"/>
<dbReference type="InterPro" id="IPR008271">
    <property type="entry name" value="Ser/Thr_kinase_AS"/>
</dbReference>
<dbReference type="PANTHER" id="PTHR44167">
    <property type="entry name" value="OVARIAN-SPECIFIC SERINE/THREONINE-PROTEIN KINASE LOK-RELATED"/>
    <property type="match status" value="1"/>
</dbReference>